<feature type="compositionally biased region" description="Basic and acidic residues" evidence="1">
    <location>
        <begin position="160"/>
        <end position="169"/>
    </location>
</feature>
<feature type="region of interest" description="Disordered" evidence="1">
    <location>
        <begin position="157"/>
        <end position="185"/>
    </location>
</feature>
<keyword evidence="2" id="KW-0812">Transmembrane</keyword>
<comment type="caution">
    <text evidence="3">The sequence shown here is derived from an EMBL/GenBank/DDBJ whole genome shotgun (WGS) entry which is preliminary data.</text>
</comment>
<reference evidence="3" key="1">
    <citation type="submission" date="2022-07" db="EMBL/GenBank/DDBJ databases">
        <authorList>
            <person name="Macas J."/>
            <person name="Novak P."/>
            <person name="Neumann P."/>
        </authorList>
    </citation>
    <scope>NUCLEOTIDE SEQUENCE</scope>
</reference>
<feature type="transmembrane region" description="Helical" evidence="2">
    <location>
        <begin position="20"/>
        <end position="39"/>
    </location>
</feature>
<protein>
    <submittedName>
        <fullName evidence="3">Uncharacterized protein</fullName>
    </submittedName>
</protein>
<gene>
    <name evidence="3" type="ORF">CEPIT_LOCUS10221</name>
</gene>
<evidence type="ECO:0000313" key="4">
    <source>
        <dbReference type="Proteomes" id="UP001152523"/>
    </source>
</evidence>
<dbReference type="Proteomes" id="UP001152523">
    <property type="component" value="Unassembled WGS sequence"/>
</dbReference>
<sequence length="185" mass="20798">MSPFVFPFFQSPPSFLPLPFFPSCLKFLAASFFLDRVFFGGDNKSGIIAHRMAFRPENADRASQISPPVHQISPPVVKSFVTSSLLHQISPPVPSFASSIATVLPCLCSGYGRCSFEGLSKPGPVQYHRSTLFAIRDHPGHCRRGIRRAPLDEVCPSRDTLCRPREGRERKKGKKRKRKKKEEKK</sequence>
<dbReference type="EMBL" id="CAMAPF010000059">
    <property type="protein sequence ID" value="CAH9087769.1"/>
    <property type="molecule type" value="Genomic_DNA"/>
</dbReference>
<organism evidence="3 4">
    <name type="scientific">Cuscuta epithymum</name>
    <dbReference type="NCBI Taxonomy" id="186058"/>
    <lineage>
        <taxon>Eukaryota</taxon>
        <taxon>Viridiplantae</taxon>
        <taxon>Streptophyta</taxon>
        <taxon>Embryophyta</taxon>
        <taxon>Tracheophyta</taxon>
        <taxon>Spermatophyta</taxon>
        <taxon>Magnoliopsida</taxon>
        <taxon>eudicotyledons</taxon>
        <taxon>Gunneridae</taxon>
        <taxon>Pentapetalae</taxon>
        <taxon>asterids</taxon>
        <taxon>lamiids</taxon>
        <taxon>Solanales</taxon>
        <taxon>Convolvulaceae</taxon>
        <taxon>Cuscuteae</taxon>
        <taxon>Cuscuta</taxon>
        <taxon>Cuscuta subgen. Cuscuta</taxon>
    </lineage>
</organism>
<proteinExistence type="predicted"/>
<keyword evidence="2" id="KW-0472">Membrane</keyword>
<keyword evidence="2" id="KW-1133">Transmembrane helix</keyword>
<accession>A0AAV0D1W1</accession>
<evidence type="ECO:0000256" key="2">
    <source>
        <dbReference type="SAM" id="Phobius"/>
    </source>
</evidence>
<dbReference type="AlphaFoldDB" id="A0AAV0D1W1"/>
<name>A0AAV0D1W1_9ASTE</name>
<feature type="compositionally biased region" description="Basic residues" evidence="1">
    <location>
        <begin position="170"/>
        <end position="185"/>
    </location>
</feature>
<evidence type="ECO:0000256" key="1">
    <source>
        <dbReference type="SAM" id="MobiDB-lite"/>
    </source>
</evidence>
<evidence type="ECO:0000313" key="3">
    <source>
        <dbReference type="EMBL" id="CAH9087769.1"/>
    </source>
</evidence>
<keyword evidence="4" id="KW-1185">Reference proteome</keyword>